<protein>
    <submittedName>
        <fullName evidence="4">Non-specific serine/threonine protein kinase</fullName>
    </submittedName>
</protein>
<dbReference type="PROSITE" id="PS51194">
    <property type="entry name" value="HELICASE_CTER"/>
    <property type="match status" value="1"/>
</dbReference>
<evidence type="ECO:0000259" key="3">
    <source>
        <dbReference type="PROSITE" id="PS51194"/>
    </source>
</evidence>
<dbReference type="InterPro" id="IPR027417">
    <property type="entry name" value="P-loop_NTPase"/>
</dbReference>
<dbReference type="InterPro" id="IPR038718">
    <property type="entry name" value="SNF2-like_sf"/>
</dbReference>
<proteinExistence type="predicted"/>
<feature type="domain" description="Helicase ATP-binding" evidence="2">
    <location>
        <begin position="1"/>
        <end position="162"/>
    </location>
</feature>
<feature type="domain" description="Helicase C-terminal" evidence="3">
    <location>
        <begin position="285"/>
        <end position="420"/>
    </location>
</feature>
<dbReference type="GO" id="GO:0005524">
    <property type="term" value="F:ATP binding"/>
    <property type="evidence" value="ECO:0007669"/>
    <property type="project" value="InterPro"/>
</dbReference>
<dbReference type="Gene3D" id="3.40.50.300">
    <property type="entry name" value="P-loop containing nucleotide triphosphate hydrolases"/>
    <property type="match status" value="1"/>
</dbReference>
<reference evidence="4" key="1">
    <citation type="submission" date="2013-08" db="EMBL/GenBank/DDBJ databases">
        <authorList>
            <person name="Mendez C."/>
            <person name="Richter M."/>
            <person name="Ferrer M."/>
            <person name="Sanchez J."/>
        </authorList>
    </citation>
    <scope>NUCLEOTIDE SEQUENCE</scope>
</reference>
<dbReference type="SUPFAM" id="SSF52540">
    <property type="entry name" value="P-loop containing nucleoside triphosphate hydrolases"/>
    <property type="match status" value="2"/>
</dbReference>
<dbReference type="GO" id="GO:0015616">
    <property type="term" value="F:DNA translocase activity"/>
    <property type="evidence" value="ECO:0007669"/>
    <property type="project" value="TreeGrafter"/>
</dbReference>
<dbReference type="InterPro" id="IPR050496">
    <property type="entry name" value="SNF2_RAD54_helicase_repair"/>
</dbReference>
<gene>
    <name evidence="4" type="ORF">B1A_21786</name>
</gene>
<dbReference type="PANTHER" id="PTHR45629:SF7">
    <property type="entry name" value="DNA EXCISION REPAIR PROTEIN ERCC-6-RELATED"/>
    <property type="match status" value="1"/>
</dbReference>
<dbReference type="Pfam" id="PF00271">
    <property type="entry name" value="Helicase_C"/>
    <property type="match status" value="1"/>
</dbReference>
<dbReference type="Pfam" id="PF00176">
    <property type="entry name" value="SNF2-rel_dom"/>
    <property type="match status" value="1"/>
</dbReference>
<name>T0XVA4_9ZZZZ</name>
<dbReference type="PROSITE" id="PS51192">
    <property type="entry name" value="HELICASE_ATP_BIND_1"/>
    <property type="match status" value="1"/>
</dbReference>
<dbReference type="EMBL" id="AUZX01016103">
    <property type="protein sequence ID" value="EQD26736.1"/>
    <property type="molecule type" value="Genomic_DNA"/>
</dbReference>
<dbReference type="InterPro" id="IPR001650">
    <property type="entry name" value="Helicase_C-like"/>
</dbReference>
<dbReference type="InterPro" id="IPR000330">
    <property type="entry name" value="SNF2_N"/>
</dbReference>
<accession>T0XVA4</accession>
<evidence type="ECO:0000256" key="1">
    <source>
        <dbReference type="ARBA" id="ARBA00022801"/>
    </source>
</evidence>
<evidence type="ECO:0000313" key="4">
    <source>
        <dbReference type="EMBL" id="EQD26736.1"/>
    </source>
</evidence>
<dbReference type="GO" id="GO:0016787">
    <property type="term" value="F:hydrolase activity"/>
    <property type="evidence" value="ECO:0007669"/>
    <property type="project" value="UniProtKB-KW"/>
</dbReference>
<dbReference type="SMART" id="SM00487">
    <property type="entry name" value="DEXDc"/>
    <property type="match status" value="1"/>
</dbReference>
<dbReference type="InterPro" id="IPR014001">
    <property type="entry name" value="Helicase_ATP-bd"/>
</dbReference>
<keyword evidence="1" id="KW-0378">Hydrolase</keyword>
<evidence type="ECO:0000259" key="2">
    <source>
        <dbReference type="PROSITE" id="PS51192"/>
    </source>
</evidence>
<dbReference type="CDD" id="cd18793">
    <property type="entry name" value="SF2_C_SNF"/>
    <property type="match status" value="1"/>
</dbReference>
<keyword evidence="4" id="KW-0418">Kinase</keyword>
<reference evidence="4" key="2">
    <citation type="journal article" date="2014" name="ISME J.">
        <title>Microbial stratification in low pH oxic and suboxic macroscopic growths along an acid mine drainage.</title>
        <authorList>
            <person name="Mendez-Garcia C."/>
            <person name="Mesa V."/>
            <person name="Sprenger R.R."/>
            <person name="Richter M."/>
            <person name="Diez M.S."/>
            <person name="Solano J."/>
            <person name="Bargiela R."/>
            <person name="Golyshina O.V."/>
            <person name="Manteca A."/>
            <person name="Ramos J.L."/>
            <person name="Gallego J.R."/>
            <person name="Llorente I."/>
            <person name="Martins Dos Santos V.A."/>
            <person name="Jensen O.N."/>
            <person name="Pelaez A.I."/>
            <person name="Sanchez J."/>
            <person name="Ferrer M."/>
        </authorList>
    </citation>
    <scope>NUCLEOTIDE SEQUENCE</scope>
</reference>
<dbReference type="AlphaFoldDB" id="T0XVA4"/>
<dbReference type="PANTHER" id="PTHR45629">
    <property type="entry name" value="SNF2/RAD54 FAMILY MEMBER"/>
    <property type="match status" value="1"/>
</dbReference>
<sequence length="420" mass="47902">MTSTGFGCCLADDMGLGKTIEIIAFLLARLKTGKKGGVSLILCPTSVISNWEHEFKKFAPSLKVQVHHGLSRTRNNAFISDVLKYNIVLTSYALLHRDIEFLSTVKWDGVIADEAQYVKNYSTKQSKAIRSLASNFRIALTGTPIENRLEDLRSIFEFINPGYLGSEKRFRKLFSNPIEKEGDEDATRALNRLVNPIILRRVKTDRKIISDLPEKDETKVFVPLTQEQASLYDATVTAMLESVEEKEGIERKGIILSAITKLKRLLDHPSLVSGDLDRRFNRSQKLVRLMEMLEEILGAKEKTLIFTQYVEAGKIIKETILKRFREEAMFLNGSTSRVMREQMVSRFQSPEGPRIFVISVKAGGFGINLTAATNVIHFDRWWNPSVEDQATDRAYRIGQSKQVHVYKFARLEPLRRRLTR</sequence>
<organism evidence="4">
    <name type="scientific">mine drainage metagenome</name>
    <dbReference type="NCBI Taxonomy" id="410659"/>
    <lineage>
        <taxon>unclassified sequences</taxon>
        <taxon>metagenomes</taxon>
        <taxon>ecological metagenomes</taxon>
    </lineage>
</organism>
<comment type="caution">
    <text evidence="4">The sequence shown here is derived from an EMBL/GenBank/DDBJ whole genome shotgun (WGS) entry which is preliminary data.</text>
</comment>
<dbReference type="GO" id="GO:0004674">
    <property type="term" value="F:protein serine/threonine kinase activity"/>
    <property type="evidence" value="ECO:0007669"/>
    <property type="project" value="UniProtKB-KW"/>
</dbReference>
<keyword evidence="4" id="KW-0808">Transferase</keyword>
<dbReference type="Gene3D" id="3.40.50.10810">
    <property type="entry name" value="Tandem AAA-ATPase domain"/>
    <property type="match status" value="1"/>
</dbReference>
<dbReference type="InterPro" id="IPR049730">
    <property type="entry name" value="SNF2/RAD54-like_C"/>
</dbReference>
<keyword evidence="4" id="KW-0723">Serine/threonine-protein kinase</keyword>
<dbReference type="CDD" id="cd18012">
    <property type="entry name" value="DEXQc_arch_SWI2_SNF2"/>
    <property type="match status" value="1"/>
</dbReference>
<dbReference type="SMART" id="SM00490">
    <property type="entry name" value="HELICc"/>
    <property type="match status" value="1"/>
</dbReference>